<feature type="compositionally biased region" description="Basic and acidic residues" evidence="2">
    <location>
        <begin position="98"/>
        <end position="119"/>
    </location>
</feature>
<gene>
    <name evidence="3" type="ORF">PLO_903</name>
</gene>
<feature type="compositionally biased region" description="Low complexity" evidence="2">
    <location>
        <begin position="244"/>
        <end position="263"/>
    </location>
</feature>
<dbReference type="AlphaFoldDB" id="A0A2H4ZQS6"/>
<keyword evidence="1" id="KW-0677">Repeat</keyword>
<accession>A0A2H4ZQS6</accession>
<evidence type="ECO:0000313" key="3">
    <source>
        <dbReference type="EMBL" id="AUG32873.1"/>
    </source>
</evidence>
<evidence type="ECO:0000256" key="1">
    <source>
        <dbReference type="ARBA" id="ARBA00022737"/>
    </source>
</evidence>
<feature type="compositionally biased region" description="Polar residues" evidence="2">
    <location>
        <begin position="282"/>
        <end position="305"/>
    </location>
</feature>
<sequence length="805" mass="85512">MASNSSREAALERRKALTTAGKKAAKQHTASPNRVRSAADARPSRTAVTTPVVKPTPSKRLSSSEKNTRVVPFGIGTSSEKASNRTVKTRNNPSRELALARREALSRRGKKADPSKDRTRTDVFISKEKTNKAVTSNSNKDSQCNTCQEKTTNKVNRPLSSPKSELGQTLSTSNRSIERRVTSKKKSILNNSRAIVLARREAQSKHGKSARKSNNSSASLMSRNNPDLTSRELAQKVRELRSKTGASGTTSRTGGGNTRPTGPRRGENKLAENIDAHWKVGTSETSRGQLVTGTQANRSAKTTGNEASTCRTITGTEYLGSEIFRNFCKSEPTITQPSKVAITATSHGNRVTGNEVGRSTKVTGDEPGTCKNVTGTEYISANQAEQYCGGSITSNRKVGQSQTFGGHQVSGVIVGASEKVTGNEAGISKQLTGDQYLGTEIITPGRVPTKVSSLHTLKGTGITGTHVGRSEYVTGDEAGTCRRVTGDEYIGSQQYQQFCSSKPAPEAPKVNFSITNKSQVVSGTRTGRSENVTGDEPGTCKAVTGTPYAGLEQADSWCRSKQVDEIRKRTLSRAGASGARLSGVQPGIGGVMTGAAKGACEPITGTPYLGSDNLNATCGVANDINADYPQPLAIAPWQQFSIQLPSPSRLAQAQKQERSSVTGTSYEQGSRVTGPFDMAGGKVTGTEQFRFDRRGMKQDRISQIQVESIKTNSDSSLPISRVTGEGISAGLNITGDDWDRGDHVTGTEGASARRRNPSRPGIMGAMTTFKPKRNTEVAQPISRVTGSSGNTNKGSLITVSGGARG</sequence>
<feature type="compositionally biased region" description="Polar residues" evidence="2">
    <location>
        <begin position="76"/>
        <end position="92"/>
    </location>
</feature>
<keyword evidence="3" id="KW-0934">Plastid</keyword>
<dbReference type="EMBL" id="MG264610">
    <property type="protein sequence ID" value="AUG32873.1"/>
    <property type="molecule type" value="Genomic_DNA"/>
</dbReference>
<feature type="region of interest" description="Disordered" evidence="2">
    <location>
        <begin position="349"/>
        <end position="368"/>
    </location>
</feature>
<name>A0A2H4ZQS6_9EUKA</name>
<feature type="compositionally biased region" description="Polar residues" evidence="2">
    <location>
        <begin position="782"/>
        <end position="798"/>
    </location>
</feature>
<feature type="region of interest" description="Disordered" evidence="2">
    <location>
        <begin position="200"/>
        <end position="305"/>
    </location>
</feature>
<dbReference type="GO" id="GO:0043886">
    <property type="term" value="F:structural constituent of carboxysome shell"/>
    <property type="evidence" value="ECO:0007669"/>
    <property type="project" value="InterPro"/>
</dbReference>
<organism evidence="3">
    <name type="scientific">Paulinella longichromatophora</name>
    <dbReference type="NCBI Taxonomy" id="1708747"/>
    <lineage>
        <taxon>Eukaryota</taxon>
        <taxon>Sar</taxon>
        <taxon>Rhizaria</taxon>
        <taxon>Cercozoa</taxon>
        <taxon>Imbricatea</taxon>
        <taxon>Silicofilosea</taxon>
        <taxon>Euglyphida</taxon>
        <taxon>Paulinellidae</taxon>
        <taxon>Paulinella</taxon>
    </lineage>
</organism>
<dbReference type="InterPro" id="IPR020990">
    <property type="entry name" value="CSOS2/2B"/>
</dbReference>
<feature type="region of interest" description="Disordered" evidence="2">
    <location>
        <begin position="648"/>
        <end position="681"/>
    </location>
</feature>
<feature type="compositionally biased region" description="Polar residues" evidence="2">
    <location>
        <begin position="648"/>
        <end position="671"/>
    </location>
</feature>
<reference evidence="3" key="1">
    <citation type="submission" date="2017-10" db="EMBL/GenBank/DDBJ databases">
        <title>Paulinella longichromatophora chromatophore genome.</title>
        <authorList>
            <person name="Lhee D."/>
            <person name="Yoon H.S."/>
        </authorList>
    </citation>
    <scope>NUCLEOTIDE SEQUENCE</scope>
</reference>
<dbReference type="Pfam" id="PF12288">
    <property type="entry name" value="CsoS2_M"/>
    <property type="match status" value="1"/>
</dbReference>
<feature type="region of interest" description="Disordered" evidence="2">
    <location>
        <begin position="1"/>
        <end position="119"/>
    </location>
</feature>
<protein>
    <submittedName>
        <fullName evidence="3">Carboxysome shell protein</fullName>
    </submittedName>
</protein>
<feature type="compositionally biased region" description="Basic and acidic residues" evidence="2">
    <location>
        <begin position="264"/>
        <end position="278"/>
    </location>
</feature>
<evidence type="ECO:0000256" key="2">
    <source>
        <dbReference type="SAM" id="MobiDB-lite"/>
    </source>
</evidence>
<feature type="compositionally biased region" description="Polar residues" evidence="2">
    <location>
        <begin position="132"/>
        <end position="175"/>
    </location>
</feature>
<geneLocation type="plastid" evidence="3"/>
<proteinExistence type="predicted"/>
<feature type="region of interest" description="Disordered" evidence="2">
    <location>
        <begin position="131"/>
        <end position="187"/>
    </location>
</feature>
<feature type="region of interest" description="Disordered" evidence="2">
    <location>
        <begin position="738"/>
        <end position="805"/>
    </location>
</feature>
<feature type="compositionally biased region" description="Basic and acidic residues" evidence="2">
    <location>
        <begin position="229"/>
        <end position="242"/>
    </location>
</feature>